<evidence type="ECO:0000313" key="2">
    <source>
        <dbReference type="Proteomes" id="UP000289281"/>
    </source>
</evidence>
<reference evidence="1 2" key="1">
    <citation type="submission" date="2016-08" db="EMBL/GenBank/DDBJ databases">
        <title>Whole genome shotgun sequence of Helicobacter pylori strain ATCC43504.</title>
        <authorList>
            <person name="Mimuro H."/>
            <person name="Ogura Y."/>
            <person name="Katsura K."/>
            <person name="Hayashi T."/>
        </authorList>
    </citation>
    <scope>NUCLEOTIDE SEQUENCE [LARGE SCALE GENOMIC DNA]</scope>
    <source>
        <strain evidence="2">ATCC 43504</strain>
    </source>
</reference>
<accession>A0AAD1DBP9</accession>
<name>A0AAD1DBP9_HELPX</name>
<evidence type="ECO:0008006" key="3">
    <source>
        <dbReference type="Google" id="ProtNLM"/>
    </source>
</evidence>
<proteinExistence type="predicted"/>
<organism evidence="1 2">
    <name type="scientific">Helicobacter pylori</name>
    <name type="common">Campylobacter pylori</name>
    <dbReference type="NCBI Taxonomy" id="210"/>
    <lineage>
        <taxon>Bacteria</taxon>
        <taxon>Pseudomonadati</taxon>
        <taxon>Campylobacterota</taxon>
        <taxon>Epsilonproteobacteria</taxon>
        <taxon>Campylobacterales</taxon>
        <taxon>Helicobacteraceae</taxon>
        <taxon>Helicobacter</taxon>
    </lineage>
</organism>
<gene>
    <name evidence="1" type="ORF">HPATCC43504_01176</name>
</gene>
<dbReference type="Proteomes" id="UP000289281">
    <property type="component" value="Chromosome"/>
</dbReference>
<protein>
    <recommendedName>
        <fullName evidence="3">DUF3293 domain-containing protein</fullName>
    </recommendedName>
</protein>
<dbReference type="InterPro" id="IPR057548">
    <property type="entry name" value="S-AdoMet_lyase-like"/>
</dbReference>
<dbReference type="RefSeq" id="WP_108169100.1">
    <property type="nucleotide sequence ID" value="NZ_AP017632.1"/>
</dbReference>
<evidence type="ECO:0000313" key="1">
    <source>
        <dbReference type="EMBL" id="BBI23111.1"/>
    </source>
</evidence>
<dbReference type="Pfam" id="PF23780">
    <property type="entry name" value="S-AdoMet_lyase"/>
    <property type="match status" value="1"/>
</dbReference>
<sequence length="83" mass="9496">MSDAENTQRNKELEADIKKLYPKIGYIKVNGVYQGSKEPSFLIYALGVDLLTTIRELGYQYKQDSVVYSTSNSSEAWLYFTTL</sequence>
<dbReference type="EMBL" id="AP017632">
    <property type="protein sequence ID" value="BBI23111.1"/>
    <property type="molecule type" value="Genomic_DNA"/>
</dbReference>
<dbReference type="AlphaFoldDB" id="A0AAD1DBP9"/>